<reference evidence="3" key="1">
    <citation type="submission" date="2018-05" db="EMBL/GenBank/DDBJ databases">
        <authorList>
            <person name="Strepis N."/>
        </authorList>
    </citation>
    <scope>NUCLEOTIDE SEQUENCE [LARGE SCALE GENOMIC DNA]</scope>
</reference>
<dbReference type="Proteomes" id="UP000262072">
    <property type="component" value="Unassembled WGS sequence"/>
</dbReference>
<sequence>MDYYAIELHAHTNHSDGGFTTEELLGSAQDFGYDILTITDHNTVAPYEEWKKNQHWSGDLLVIPGIEWTTYFGHMLVIGSKQMLDWRKAELDTIDSRIREIKESGGIVGIAHPFSIGSPICTGCRWEFQVKDYDNIDFIELWNRVNPDESFRSRLAYEMWTDLLKKGHRISCSAGRDWHSVESEMDNTALTYIGLQELTEDGVKESLENGNFYITLGPRLQMQIEQNGRIHHLGQELQVGVAQLHVSLESILQEKLQNFGFKGERLVVIQNEVVIKEIELKENQSREVPLTLHPGYVRLELYGEAKGEKDRLLVISNPFYVV</sequence>
<dbReference type="EMBL" id="UNRR01000022">
    <property type="protein sequence ID" value="SYZ78935.1"/>
    <property type="molecule type" value="Genomic_DNA"/>
</dbReference>
<dbReference type="InterPro" id="IPR003141">
    <property type="entry name" value="Pol/His_phosphatase_N"/>
</dbReference>
<evidence type="ECO:0000313" key="3">
    <source>
        <dbReference type="Proteomes" id="UP000262072"/>
    </source>
</evidence>
<dbReference type="GO" id="GO:0004534">
    <property type="term" value="F:5'-3' RNA exonuclease activity"/>
    <property type="evidence" value="ECO:0007669"/>
    <property type="project" value="TreeGrafter"/>
</dbReference>
<dbReference type="NCBIfam" id="NF038032">
    <property type="entry name" value="CehA_McbA_metalo"/>
    <property type="match status" value="1"/>
</dbReference>
<evidence type="ECO:0000313" key="2">
    <source>
        <dbReference type="EMBL" id="SYZ78935.1"/>
    </source>
</evidence>
<proteinExistence type="predicted"/>
<name>A0A383TFM4_9LACT</name>
<dbReference type="PANTHER" id="PTHR42924:SF3">
    <property type="entry name" value="POLYMERASE_HISTIDINOL PHOSPHATASE N-TERMINAL DOMAIN-CONTAINING PROTEIN"/>
    <property type="match status" value="1"/>
</dbReference>
<evidence type="ECO:0000259" key="1">
    <source>
        <dbReference type="SMART" id="SM00481"/>
    </source>
</evidence>
<dbReference type="PANTHER" id="PTHR42924">
    <property type="entry name" value="EXONUCLEASE"/>
    <property type="match status" value="1"/>
</dbReference>
<dbReference type="InterPro" id="IPR016195">
    <property type="entry name" value="Pol/histidinol_Pase-like"/>
</dbReference>
<dbReference type="Gene3D" id="3.20.20.140">
    <property type="entry name" value="Metal-dependent hydrolases"/>
    <property type="match status" value="1"/>
</dbReference>
<dbReference type="RefSeq" id="WP_119093303.1">
    <property type="nucleotide sequence ID" value="NZ_UNRR01000022.1"/>
</dbReference>
<dbReference type="OrthoDB" id="9804333at2"/>
<protein>
    <recommendedName>
        <fullName evidence="1">Polymerase/histidinol phosphatase N-terminal domain-containing protein</fullName>
    </recommendedName>
</protein>
<dbReference type="AlphaFoldDB" id="A0A383TFM4"/>
<dbReference type="GO" id="GO:0035312">
    <property type="term" value="F:5'-3' DNA exonuclease activity"/>
    <property type="evidence" value="ECO:0007669"/>
    <property type="project" value="TreeGrafter"/>
</dbReference>
<dbReference type="InterPro" id="IPR052018">
    <property type="entry name" value="PHP_domain"/>
</dbReference>
<organism evidence="2 3">
    <name type="scientific">Trichococcus shcherbakoviae</name>
    <dbReference type="NCBI Taxonomy" id="2094020"/>
    <lineage>
        <taxon>Bacteria</taxon>
        <taxon>Bacillati</taxon>
        <taxon>Bacillota</taxon>
        <taxon>Bacilli</taxon>
        <taxon>Lactobacillales</taxon>
        <taxon>Carnobacteriaceae</taxon>
        <taxon>Trichococcus</taxon>
    </lineage>
</organism>
<dbReference type="SMART" id="SM00481">
    <property type="entry name" value="POLIIIAc"/>
    <property type="match status" value="1"/>
</dbReference>
<feature type="domain" description="Polymerase/histidinol phosphatase N-terminal" evidence="1">
    <location>
        <begin position="6"/>
        <end position="72"/>
    </location>
</feature>
<dbReference type="SUPFAM" id="SSF89550">
    <property type="entry name" value="PHP domain-like"/>
    <property type="match status" value="1"/>
</dbReference>
<accession>A0A383TFM4</accession>
<gene>
    <name evidence="2" type="ORF">TART1_1751</name>
</gene>